<dbReference type="EMBL" id="FNGE01000006">
    <property type="protein sequence ID" value="SDL10398.1"/>
    <property type="molecule type" value="Genomic_DNA"/>
</dbReference>
<keyword evidence="3" id="KW-1185">Reference proteome</keyword>
<gene>
    <name evidence="2" type="ORF">SAMN04487971_106116</name>
</gene>
<name>A0A1G9HBJ8_9RHOB</name>
<dbReference type="InterPro" id="IPR036249">
    <property type="entry name" value="Thioredoxin-like_sf"/>
</dbReference>
<feature type="signal peptide" evidence="1">
    <location>
        <begin position="1"/>
        <end position="26"/>
    </location>
</feature>
<organism evidence="2 3">
    <name type="scientific">Paracoccus chinensis</name>
    <dbReference type="NCBI Taxonomy" id="525640"/>
    <lineage>
        <taxon>Bacteria</taxon>
        <taxon>Pseudomonadati</taxon>
        <taxon>Pseudomonadota</taxon>
        <taxon>Alphaproteobacteria</taxon>
        <taxon>Rhodobacterales</taxon>
        <taxon>Paracoccaceae</taxon>
        <taxon>Paracoccus</taxon>
    </lineage>
</organism>
<reference evidence="3" key="1">
    <citation type="submission" date="2016-10" db="EMBL/GenBank/DDBJ databases">
        <authorList>
            <person name="Varghese N."/>
            <person name="Submissions S."/>
        </authorList>
    </citation>
    <scope>NUCLEOTIDE SEQUENCE [LARGE SCALE GENOMIC DNA]</scope>
    <source>
        <strain evidence="3">CGMCC 1.7655</strain>
    </source>
</reference>
<dbReference type="PANTHER" id="PTHR36057:SF1">
    <property type="entry name" value="LIPOPROTEIN LIPID ATTACHMENT SITE-LIKE PROTEIN, PUTATIVE (DUF1223)-RELATED"/>
    <property type="match status" value="1"/>
</dbReference>
<sequence>MTDTSILCFRPVRLAAAIGVALAVLAAPSGAQDMAPGQGVGAAITAEAGIAVIEAPEGAATELPEGAFSLAPERQTFAAPEGKATGRGRLGPIGSPPVVVELFTSQGCSSCPPADALIGAMSDEPGVLTLSWHVDYWDYLGWADVFARPEHTARQEAYAEAAGERGVYTPQIIIDGQDTLLSLHRAALMAMIDEHAARPPAIMVTAAAEGEVHVIDLTPRVAVPGGVEIALVRYLPHRSVQVKAGENRGRTIDYRNIVVDSELLTRWPAREPLRLTVRPGNDPNEAYPADTLHAILVQQALAGGEPGPILAAVRLD</sequence>
<dbReference type="AlphaFoldDB" id="A0A1G9HBJ8"/>
<evidence type="ECO:0000313" key="2">
    <source>
        <dbReference type="EMBL" id="SDL10398.1"/>
    </source>
</evidence>
<evidence type="ECO:0000256" key="1">
    <source>
        <dbReference type="SAM" id="SignalP"/>
    </source>
</evidence>
<protein>
    <recommendedName>
        <fullName evidence="4">DUF1223 domain-containing protein</fullName>
    </recommendedName>
</protein>
<dbReference type="InterPro" id="IPR010634">
    <property type="entry name" value="DUF1223"/>
</dbReference>
<dbReference type="STRING" id="525640.SAMN04487971_106116"/>
<evidence type="ECO:0008006" key="4">
    <source>
        <dbReference type="Google" id="ProtNLM"/>
    </source>
</evidence>
<dbReference type="SUPFAM" id="SSF52833">
    <property type="entry name" value="Thioredoxin-like"/>
    <property type="match status" value="1"/>
</dbReference>
<dbReference type="RefSeq" id="WP_217629684.1">
    <property type="nucleotide sequence ID" value="NZ_FNGE01000006.1"/>
</dbReference>
<dbReference type="PANTHER" id="PTHR36057">
    <property type="match status" value="1"/>
</dbReference>
<keyword evidence="1" id="KW-0732">Signal</keyword>
<evidence type="ECO:0000313" key="3">
    <source>
        <dbReference type="Proteomes" id="UP000199555"/>
    </source>
</evidence>
<dbReference type="Proteomes" id="UP000199555">
    <property type="component" value="Unassembled WGS sequence"/>
</dbReference>
<proteinExistence type="predicted"/>
<dbReference type="Pfam" id="PF06764">
    <property type="entry name" value="DUF1223"/>
    <property type="match status" value="1"/>
</dbReference>
<accession>A0A1G9HBJ8</accession>
<feature type="chain" id="PRO_5011661260" description="DUF1223 domain-containing protein" evidence="1">
    <location>
        <begin position="27"/>
        <end position="316"/>
    </location>
</feature>